<organism evidence="3 4">
    <name type="scientific">Actinobaculum suis</name>
    <dbReference type="NCBI Taxonomy" id="1657"/>
    <lineage>
        <taxon>Bacteria</taxon>
        <taxon>Bacillati</taxon>
        <taxon>Actinomycetota</taxon>
        <taxon>Actinomycetes</taxon>
        <taxon>Actinomycetales</taxon>
        <taxon>Actinomycetaceae</taxon>
        <taxon>Actinobaculum</taxon>
    </lineage>
</organism>
<dbReference type="Gene3D" id="1.10.510.10">
    <property type="entry name" value="Transferase(Phosphotransferase) domain 1"/>
    <property type="match status" value="1"/>
</dbReference>
<evidence type="ECO:0000313" key="4">
    <source>
        <dbReference type="Proteomes" id="UP000182744"/>
    </source>
</evidence>
<reference evidence="4" key="2">
    <citation type="submission" date="2016-10" db="EMBL/GenBank/DDBJ databases">
        <authorList>
            <person name="Varghese N."/>
        </authorList>
    </citation>
    <scope>NUCLEOTIDE SEQUENCE [LARGE SCALE GENOMIC DNA]</scope>
    <source>
        <strain evidence="4">DSM 20639</strain>
    </source>
</reference>
<dbReference type="AlphaFoldDB" id="A0A1G7A3W7"/>
<sequence length="752" mass="76017">METIGAVGLMLAERYRLTELYPDQLDIPGTEQWYGVDTVLGTAVRVLLIDPALPTASAGIDGARRSALIEDAHVIRTLSVGYNFVITELPLGISLAHFPEGQGLEPELARAIVGELSAVLSQTSAKGMRHVRLRPSRVRVGDSGEVYIDGLGIDAALAGINTDTLSLADADNAEAFGLANFLATLLEGHDVDPRGIEVLSEDASLPKEVRDVLQRAGSPAGLLSPGEVLRLLAPWDPIDPALLPPQERGAMPVPGPYVPGSIVFPGSLRPGDVALTTATPQTQPGQGIPGTSGSDTEVYSIWGSAPDEYPSDEYAPEEYTAGGYAPGEYTPGAAAAESTVGGVDAGYGTTAATAASGAGATISGAETTVSGAGAAAGEAADVVAGGTPDPELGIIAPADPNLKPHWNAPSGMGDGGIGDRGIGAGTTGASGAAAGVMGAGANVTSVASAAPGTPHVGAVPEGDASGQRIFAPVTSVRPAGSSQAGSGSQGTGRGSDSRGTGARGGRAGRGGTADSSRPRVIDRDGAGKVSWASQIFNSSTLIVGGAILVLAFAAWFAVSKLTSPPGAVETIAPTISAPPAQTAPAGDGSAQQASPSPTPTPSPTPAAPPQIASYTLVNPDPSNEPGQDFPDHLPRAFDGDPNTLWSTYEYLRNPVFGGLKEGIGIEVKLAEPTQVHNVHLNVQGNGGSVQWRNTTAADPAGGTLVAETPMSGSTVLTAAEPVETDTVMIWFTKLPTNPEGKFRIDLVDVTID</sequence>
<gene>
    <name evidence="2" type="ORF">R6G71_01365</name>
    <name evidence="3" type="ORF">SAMN05421878_10262</name>
</gene>
<evidence type="ECO:0000256" key="1">
    <source>
        <dbReference type="SAM" id="MobiDB-lite"/>
    </source>
</evidence>
<feature type="compositionally biased region" description="Polar residues" evidence="1">
    <location>
        <begin position="612"/>
        <end position="625"/>
    </location>
</feature>
<feature type="region of interest" description="Disordered" evidence="1">
    <location>
        <begin position="475"/>
        <end position="521"/>
    </location>
</feature>
<evidence type="ECO:0000313" key="3">
    <source>
        <dbReference type="EMBL" id="SDE09529.1"/>
    </source>
</evidence>
<accession>A0A1G7A3W7</accession>
<feature type="compositionally biased region" description="Pro residues" evidence="1">
    <location>
        <begin position="596"/>
        <end position="608"/>
    </location>
</feature>
<feature type="region of interest" description="Disordered" evidence="1">
    <location>
        <begin position="397"/>
        <end position="420"/>
    </location>
</feature>
<reference evidence="2" key="3">
    <citation type="submission" date="2023-10" db="EMBL/GenBank/DDBJ databases">
        <title>Whole Genome based description of the genera Actinobaculum and Actinotignum reveals a complex phylogenetic relationship within the species included in the genus Actinotignum.</title>
        <authorList>
            <person name="Jensen C.S."/>
            <person name="Dargis R."/>
            <person name="Kemp M."/>
            <person name="Christensen J.J."/>
        </authorList>
    </citation>
    <scope>NUCLEOTIDE SEQUENCE</scope>
    <source>
        <strain evidence="2">Actinobaculum_suis_CCUG19206T</strain>
    </source>
</reference>
<feature type="compositionally biased region" description="Gly residues" evidence="1">
    <location>
        <begin position="501"/>
        <end position="511"/>
    </location>
</feature>
<evidence type="ECO:0008006" key="5">
    <source>
        <dbReference type="Google" id="ProtNLM"/>
    </source>
</evidence>
<keyword evidence="4" id="KW-1185">Reference proteome</keyword>
<dbReference type="RefSeq" id="WP_320753491.1">
    <property type="nucleotide sequence ID" value="NZ_JAWNFU010000001.1"/>
</dbReference>
<evidence type="ECO:0000313" key="2">
    <source>
        <dbReference type="EMBL" id="MDY5152703.1"/>
    </source>
</evidence>
<proteinExistence type="predicted"/>
<name>A0A1G7A3W7_9ACTO</name>
<reference evidence="3" key="1">
    <citation type="submission" date="2016-10" db="EMBL/GenBank/DDBJ databases">
        <authorList>
            <person name="de Groot N.N."/>
        </authorList>
    </citation>
    <scope>NUCLEOTIDE SEQUENCE [LARGE SCALE GENOMIC DNA]</scope>
    <source>
        <strain evidence="3">DSM 20639</strain>
    </source>
</reference>
<dbReference type="Proteomes" id="UP000182744">
    <property type="component" value="Unassembled WGS sequence"/>
</dbReference>
<feature type="region of interest" description="Disordered" evidence="1">
    <location>
        <begin position="577"/>
        <end position="637"/>
    </location>
</feature>
<dbReference type="Proteomes" id="UP001273799">
    <property type="component" value="Unassembled WGS sequence"/>
</dbReference>
<protein>
    <recommendedName>
        <fullName evidence="5">Peptidoglycan lipid II flippase</fullName>
    </recommendedName>
</protein>
<dbReference type="EMBL" id="JAWNFU010000001">
    <property type="protein sequence ID" value="MDY5152703.1"/>
    <property type="molecule type" value="Genomic_DNA"/>
</dbReference>
<dbReference type="EMBL" id="FNAU01000002">
    <property type="protein sequence ID" value="SDE09529.1"/>
    <property type="molecule type" value="Genomic_DNA"/>
</dbReference>